<name>A0A8S9ZLF5_9BILA</name>
<dbReference type="Proteomes" id="UP000605970">
    <property type="component" value="Unassembled WGS sequence"/>
</dbReference>
<sequence length="250" mass="29725">MFNNKCLIEINKKIKELSFDMEILKINVVFKYVENKWKFHSFFWQCCDNNCVNNNNPNGLCSKGNGFPQIKSNTKIEYINCKENGSDLVTRIQSENYFIKPIDELIKTFTLYYYEVKLISEEIDWIFIGFRNRNDNIDLDLRFNAIHYFFRNKSKRIKLPSLTYKTNDIIGCGLVYPPPKIKNKLLPYIFFTQNGKQIGKAILLKEDCESFRPFVSLRCCSIETNFGDKSFNYDLSKYCDKIYYIRDLFK</sequence>
<keyword evidence="2" id="KW-1185">Reference proteome</keyword>
<dbReference type="OrthoDB" id="258495at2759"/>
<evidence type="ECO:0000313" key="1">
    <source>
        <dbReference type="EMBL" id="KAF7634239.1"/>
    </source>
</evidence>
<accession>A0A8S9ZLF5</accession>
<dbReference type="InterPro" id="IPR043136">
    <property type="entry name" value="B30.2/SPRY_sf"/>
</dbReference>
<dbReference type="AlphaFoldDB" id="A0A8S9ZLF5"/>
<evidence type="ECO:0000313" key="2">
    <source>
        <dbReference type="Proteomes" id="UP000605970"/>
    </source>
</evidence>
<dbReference type="Gene3D" id="2.60.120.920">
    <property type="match status" value="1"/>
</dbReference>
<dbReference type="EMBL" id="JABEBT010000061">
    <property type="protein sequence ID" value="KAF7634239.1"/>
    <property type="molecule type" value="Genomic_DNA"/>
</dbReference>
<comment type="caution">
    <text evidence="1">The sequence shown here is derived from an EMBL/GenBank/DDBJ whole genome shotgun (WGS) entry which is preliminary data.</text>
</comment>
<reference evidence="1" key="1">
    <citation type="journal article" date="2020" name="Ecol. Evol.">
        <title>Genome structure and content of the rice root-knot nematode (Meloidogyne graminicola).</title>
        <authorList>
            <person name="Phan N.T."/>
            <person name="Danchin E.G.J."/>
            <person name="Klopp C."/>
            <person name="Perfus-Barbeoch L."/>
            <person name="Kozlowski D.K."/>
            <person name="Koutsovoulos G.D."/>
            <person name="Lopez-Roques C."/>
            <person name="Bouchez O."/>
            <person name="Zahm M."/>
            <person name="Besnard G."/>
            <person name="Bellafiore S."/>
        </authorList>
    </citation>
    <scope>NUCLEOTIDE SEQUENCE</scope>
    <source>
        <strain evidence="1">VN-18</strain>
    </source>
</reference>
<gene>
    <name evidence="1" type="ORF">Mgra_00006316</name>
</gene>
<protein>
    <recommendedName>
        <fullName evidence="3">SPRY domain-containing protein</fullName>
    </recommendedName>
</protein>
<evidence type="ECO:0008006" key="3">
    <source>
        <dbReference type="Google" id="ProtNLM"/>
    </source>
</evidence>
<organism evidence="1 2">
    <name type="scientific">Meloidogyne graminicola</name>
    <dbReference type="NCBI Taxonomy" id="189291"/>
    <lineage>
        <taxon>Eukaryota</taxon>
        <taxon>Metazoa</taxon>
        <taxon>Ecdysozoa</taxon>
        <taxon>Nematoda</taxon>
        <taxon>Chromadorea</taxon>
        <taxon>Rhabditida</taxon>
        <taxon>Tylenchina</taxon>
        <taxon>Tylenchomorpha</taxon>
        <taxon>Tylenchoidea</taxon>
        <taxon>Meloidogynidae</taxon>
        <taxon>Meloidogyninae</taxon>
        <taxon>Meloidogyne</taxon>
    </lineage>
</organism>
<proteinExistence type="predicted"/>